<proteinExistence type="predicted"/>
<protein>
    <submittedName>
        <fullName evidence="1">Uncharacterized protein</fullName>
    </submittedName>
</protein>
<dbReference type="EMBL" id="JAVRFA010000029">
    <property type="protein sequence ID" value="MDT0397236.1"/>
    <property type="molecule type" value="Genomic_DNA"/>
</dbReference>
<organism evidence="1 2">
    <name type="scientific">Streptomyces edwardsiae</name>
    <dbReference type="NCBI Taxonomy" id="3075527"/>
    <lineage>
        <taxon>Bacteria</taxon>
        <taxon>Bacillati</taxon>
        <taxon>Actinomycetota</taxon>
        <taxon>Actinomycetes</taxon>
        <taxon>Kitasatosporales</taxon>
        <taxon>Streptomycetaceae</taxon>
        <taxon>Streptomyces</taxon>
    </lineage>
</organism>
<evidence type="ECO:0000313" key="1">
    <source>
        <dbReference type="EMBL" id="MDT0397236.1"/>
    </source>
</evidence>
<keyword evidence="2" id="KW-1185">Reference proteome</keyword>
<sequence>MRVERRSQRCSAQGRDAEILALGAECHRESRDPHREAAPLRFLGSAALVSTADVRTDLSEREELTCSVGAFLDGARSHEL</sequence>
<name>A0ABU2PYJ4_9ACTN</name>
<gene>
    <name evidence="1" type="ORF">RM705_21470</name>
</gene>
<comment type="caution">
    <text evidence="1">The sequence shown here is derived from an EMBL/GenBank/DDBJ whole genome shotgun (WGS) entry which is preliminary data.</text>
</comment>
<dbReference type="Proteomes" id="UP001183881">
    <property type="component" value="Unassembled WGS sequence"/>
</dbReference>
<accession>A0ABU2PYJ4</accession>
<reference evidence="2" key="1">
    <citation type="submission" date="2023-07" db="EMBL/GenBank/DDBJ databases">
        <title>30 novel species of actinomycetes from the DSMZ collection.</title>
        <authorList>
            <person name="Nouioui I."/>
        </authorList>
    </citation>
    <scope>NUCLEOTIDE SEQUENCE [LARGE SCALE GENOMIC DNA]</scope>
    <source>
        <strain evidence="2">DSM 41636</strain>
    </source>
</reference>
<dbReference type="RefSeq" id="WP_311645922.1">
    <property type="nucleotide sequence ID" value="NZ_JAVRFA010000029.1"/>
</dbReference>
<evidence type="ECO:0000313" key="2">
    <source>
        <dbReference type="Proteomes" id="UP001183881"/>
    </source>
</evidence>